<protein>
    <submittedName>
        <fullName evidence="1">Uncharacterized protein</fullName>
    </submittedName>
</protein>
<comment type="caution">
    <text evidence="1">The sequence shown here is derived from an EMBL/GenBank/DDBJ whole genome shotgun (WGS) entry which is preliminary data.</text>
</comment>
<dbReference type="OrthoDB" id="3044586at2759"/>
<name>A0A9P5XSC2_9AGAR</name>
<dbReference type="Proteomes" id="UP000807353">
    <property type="component" value="Unassembled WGS sequence"/>
</dbReference>
<reference evidence="1" key="1">
    <citation type="submission" date="2020-11" db="EMBL/GenBank/DDBJ databases">
        <authorList>
            <consortium name="DOE Joint Genome Institute"/>
            <person name="Ahrendt S."/>
            <person name="Riley R."/>
            <person name="Andreopoulos W."/>
            <person name="Labutti K."/>
            <person name="Pangilinan J."/>
            <person name="Ruiz-Duenas F.J."/>
            <person name="Barrasa J.M."/>
            <person name="Sanchez-Garcia M."/>
            <person name="Camarero S."/>
            <person name="Miyauchi S."/>
            <person name="Serrano A."/>
            <person name="Linde D."/>
            <person name="Babiker R."/>
            <person name="Drula E."/>
            <person name="Ayuso-Fernandez I."/>
            <person name="Pacheco R."/>
            <person name="Padilla G."/>
            <person name="Ferreira P."/>
            <person name="Barriuso J."/>
            <person name="Kellner H."/>
            <person name="Castanera R."/>
            <person name="Alfaro M."/>
            <person name="Ramirez L."/>
            <person name="Pisabarro A.G."/>
            <person name="Kuo A."/>
            <person name="Tritt A."/>
            <person name="Lipzen A."/>
            <person name="He G."/>
            <person name="Yan M."/>
            <person name="Ng V."/>
            <person name="Cullen D."/>
            <person name="Martin F."/>
            <person name="Rosso M.-N."/>
            <person name="Henrissat B."/>
            <person name="Hibbett D."/>
            <person name="Martinez A.T."/>
            <person name="Grigoriev I.V."/>
        </authorList>
    </citation>
    <scope>NUCLEOTIDE SEQUENCE</scope>
    <source>
        <strain evidence="1">CBS 247.69</strain>
    </source>
</reference>
<proteinExistence type="predicted"/>
<gene>
    <name evidence="1" type="ORF">BDZ94DRAFT_1302740</name>
</gene>
<keyword evidence="2" id="KW-1185">Reference proteome</keyword>
<evidence type="ECO:0000313" key="2">
    <source>
        <dbReference type="Proteomes" id="UP000807353"/>
    </source>
</evidence>
<evidence type="ECO:0000313" key="1">
    <source>
        <dbReference type="EMBL" id="KAF9456079.1"/>
    </source>
</evidence>
<dbReference type="EMBL" id="MU150464">
    <property type="protein sequence ID" value="KAF9456079.1"/>
    <property type="molecule type" value="Genomic_DNA"/>
</dbReference>
<sequence>MPGPHEPNTDQLNNCLEPDVREFLQLKQGVKMEIHGRPPDMVYADCICANCDTPAAHKFNGSAGHSHDFHPCPYCAVNILDVDQMSGYQEEIPDKDDDQLLKYAFKSRDAAPGRQSVILRDNGIRWAIFNLLSSWLPASKTVLDFMHNIFLGLICHFFTTVIFKSYMLSGVGGINSPKQRFETIINAI</sequence>
<accession>A0A9P5XSC2</accession>
<dbReference type="AlphaFoldDB" id="A0A9P5XSC2"/>
<organism evidence="1 2">
    <name type="scientific">Collybia nuda</name>
    <dbReference type="NCBI Taxonomy" id="64659"/>
    <lineage>
        <taxon>Eukaryota</taxon>
        <taxon>Fungi</taxon>
        <taxon>Dikarya</taxon>
        <taxon>Basidiomycota</taxon>
        <taxon>Agaricomycotina</taxon>
        <taxon>Agaricomycetes</taxon>
        <taxon>Agaricomycetidae</taxon>
        <taxon>Agaricales</taxon>
        <taxon>Tricholomatineae</taxon>
        <taxon>Clitocybaceae</taxon>
        <taxon>Collybia</taxon>
    </lineage>
</organism>